<dbReference type="EMBL" id="FUWV01000002">
    <property type="protein sequence ID" value="SJZ40421.1"/>
    <property type="molecule type" value="Genomic_DNA"/>
</dbReference>
<reference evidence="1 2" key="1">
    <citation type="submission" date="2017-02" db="EMBL/GenBank/DDBJ databases">
        <authorList>
            <person name="Peterson S.W."/>
        </authorList>
    </citation>
    <scope>NUCLEOTIDE SEQUENCE [LARGE SCALE GENOMIC DNA]</scope>
    <source>
        <strain evidence="1 2">DSM 15102</strain>
    </source>
</reference>
<evidence type="ECO:0000313" key="1">
    <source>
        <dbReference type="EMBL" id="SJZ40421.1"/>
    </source>
</evidence>
<name>A0A1T4KDF6_9FIRM</name>
<evidence type="ECO:0000313" key="2">
    <source>
        <dbReference type="Proteomes" id="UP000196365"/>
    </source>
</evidence>
<keyword evidence="2" id="KW-1185">Reference proteome</keyword>
<protein>
    <recommendedName>
        <fullName evidence="3">Nucleic-acid-binding protein containing Zn-ribbon domain</fullName>
    </recommendedName>
</protein>
<evidence type="ECO:0008006" key="3">
    <source>
        <dbReference type="Google" id="ProtNLM"/>
    </source>
</evidence>
<sequence length="59" mass="6753">MNKCKKCNVEMESGYTIVNDNIHGGLKIARQQKGFDNLKNKIYVEICPECGKMELFISK</sequence>
<organism evidence="1 2">
    <name type="scientific">Garciella nitratireducens DSM 15102</name>
    <dbReference type="NCBI Taxonomy" id="1121911"/>
    <lineage>
        <taxon>Bacteria</taxon>
        <taxon>Bacillati</taxon>
        <taxon>Bacillota</taxon>
        <taxon>Clostridia</taxon>
        <taxon>Eubacteriales</taxon>
        <taxon>Eubacteriaceae</taxon>
        <taxon>Garciella</taxon>
    </lineage>
</organism>
<accession>A0A1T4KDF6</accession>
<dbReference type="RefSeq" id="WP_087677919.1">
    <property type="nucleotide sequence ID" value="NZ_FUWV01000002.1"/>
</dbReference>
<gene>
    <name evidence="1" type="ORF">SAMN02745973_00466</name>
</gene>
<dbReference type="AlphaFoldDB" id="A0A1T4KDF6"/>
<dbReference type="Proteomes" id="UP000196365">
    <property type="component" value="Unassembled WGS sequence"/>
</dbReference>
<dbReference type="OrthoDB" id="1644422at2"/>
<proteinExistence type="predicted"/>